<dbReference type="CDD" id="cd03483">
    <property type="entry name" value="MutL_Trans_MLH1"/>
    <property type="match status" value="1"/>
</dbReference>
<dbReference type="InterPro" id="IPR020568">
    <property type="entry name" value="Ribosomal_Su5_D2-typ_SF"/>
</dbReference>
<dbReference type="SUPFAM" id="SSF54211">
    <property type="entry name" value="Ribosomal protein S5 domain 2-like"/>
    <property type="match status" value="1"/>
</dbReference>
<dbReference type="Gene3D" id="3.30.565.10">
    <property type="entry name" value="Histidine kinase-like ATPase, C-terminal domain"/>
    <property type="match status" value="1"/>
</dbReference>
<feature type="compositionally biased region" description="Low complexity" evidence="6">
    <location>
        <begin position="376"/>
        <end position="389"/>
    </location>
</feature>
<feature type="compositionally biased region" description="Basic and acidic residues" evidence="6">
    <location>
        <begin position="355"/>
        <end position="372"/>
    </location>
</feature>
<reference evidence="8 9" key="1">
    <citation type="submission" date="2024-06" db="EMBL/GenBank/DDBJ databases">
        <title>A chromosome level genome sequence of Diviner's sage (Salvia divinorum).</title>
        <authorList>
            <person name="Ford S.A."/>
            <person name="Ro D.-K."/>
            <person name="Ness R.W."/>
            <person name="Phillips M.A."/>
        </authorList>
    </citation>
    <scope>NUCLEOTIDE SEQUENCE [LARGE SCALE GENOMIC DNA]</scope>
    <source>
        <strain evidence="8">SAF-2024a</strain>
        <tissue evidence="8">Leaf</tissue>
    </source>
</reference>
<evidence type="ECO:0000256" key="2">
    <source>
        <dbReference type="ARBA" id="ARBA00006082"/>
    </source>
</evidence>
<dbReference type="Pfam" id="PF13589">
    <property type="entry name" value="HATPase_c_3"/>
    <property type="match status" value="1"/>
</dbReference>
<name>A0ABD1FSY5_SALDI</name>
<dbReference type="EMBL" id="JBEAFC010000014">
    <property type="protein sequence ID" value="KAL1533906.1"/>
    <property type="molecule type" value="Genomic_DNA"/>
</dbReference>
<evidence type="ECO:0000256" key="1">
    <source>
        <dbReference type="ARBA" id="ARBA00004123"/>
    </source>
</evidence>
<dbReference type="Gene3D" id="3.30.230.10">
    <property type="match status" value="1"/>
</dbReference>
<evidence type="ECO:0000259" key="7">
    <source>
        <dbReference type="SMART" id="SM01340"/>
    </source>
</evidence>
<protein>
    <submittedName>
        <fullName evidence="8">DNA mismatch repair protein</fullName>
    </submittedName>
</protein>
<dbReference type="InterPro" id="IPR036890">
    <property type="entry name" value="HATPase_C_sf"/>
</dbReference>
<dbReference type="InterPro" id="IPR014762">
    <property type="entry name" value="DNA_mismatch_repair_CS"/>
</dbReference>
<dbReference type="AlphaFoldDB" id="A0ABD1FSY5"/>
<dbReference type="PANTHER" id="PTHR10073:SF12">
    <property type="entry name" value="DNA MISMATCH REPAIR PROTEIN MLH1"/>
    <property type="match status" value="1"/>
</dbReference>
<dbReference type="NCBIfam" id="TIGR00585">
    <property type="entry name" value="mutl"/>
    <property type="match status" value="1"/>
</dbReference>
<dbReference type="CDD" id="cd16926">
    <property type="entry name" value="HATPase_MutL-MLH-PMS-like"/>
    <property type="match status" value="1"/>
</dbReference>
<dbReference type="Pfam" id="PF16413">
    <property type="entry name" value="Mlh1_C"/>
    <property type="match status" value="1"/>
</dbReference>
<proteinExistence type="inferred from homology"/>
<dbReference type="Pfam" id="PF01119">
    <property type="entry name" value="DNA_mis_repair"/>
    <property type="match status" value="1"/>
</dbReference>
<dbReference type="InterPro" id="IPR038973">
    <property type="entry name" value="MutL/Mlh/Pms-like"/>
</dbReference>
<comment type="similarity">
    <text evidence="2">Belongs to the DNA mismatch repair MutL/HexB family.</text>
</comment>
<evidence type="ECO:0000313" key="8">
    <source>
        <dbReference type="EMBL" id="KAL1533906.1"/>
    </source>
</evidence>
<evidence type="ECO:0000256" key="4">
    <source>
        <dbReference type="ARBA" id="ARBA00023204"/>
    </source>
</evidence>
<evidence type="ECO:0000256" key="6">
    <source>
        <dbReference type="SAM" id="MobiDB-lite"/>
    </source>
</evidence>
<gene>
    <name evidence="8" type="primary">MLH1</name>
    <name evidence="8" type="ORF">AAHA92_33722</name>
</gene>
<dbReference type="SMART" id="SM01340">
    <property type="entry name" value="DNA_mis_repair"/>
    <property type="match status" value="1"/>
</dbReference>
<dbReference type="FunFam" id="3.30.230.10:FF:000014">
    <property type="entry name" value="DNA mismatch repair protein Mlh1"/>
    <property type="match status" value="1"/>
</dbReference>
<comment type="caution">
    <text evidence="8">The sequence shown here is derived from an EMBL/GenBank/DDBJ whole genome shotgun (WGS) entry which is preliminary data.</text>
</comment>
<dbReference type="SUPFAM" id="SSF55874">
    <property type="entry name" value="ATPase domain of HSP90 chaperone/DNA topoisomerase II/histidine kinase"/>
    <property type="match status" value="1"/>
</dbReference>
<dbReference type="Proteomes" id="UP001567538">
    <property type="component" value="Unassembled WGS sequence"/>
</dbReference>
<accession>A0ABD1FSY5</accession>
<dbReference type="InterPro" id="IPR013507">
    <property type="entry name" value="DNA_mismatch_S5_2-like"/>
</dbReference>
<feature type="region of interest" description="Disordered" evidence="6">
    <location>
        <begin position="355"/>
        <end position="396"/>
    </location>
</feature>
<feature type="domain" description="DNA mismatch repair protein S5" evidence="7">
    <location>
        <begin position="236"/>
        <end position="357"/>
    </location>
</feature>
<dbReference type="InterPro" id="IPR032189">
    <property type="entry name" value="Mlh1_C"/>
</dbReference>
<dbReference type="FunFam" id="3.30.565.10:FF:000043">
    <property type="entry name" value="DNA mismatch repair protein MLH1"/>
    <property type="match status" value="1"/>
</dbReference>
<evidence type="ECO:0000256" key="5">
    <source>
        <dbReference type="ARBA" id="ARBA00023242"/>
    </source>
</evidence>
<dbReference type="GO" id="GO:0005634">
    <property type="term" value="C:nucleus"/>
    <property type="evidence" value="ECO:0007669"/>
    <property type="project" value="UniProtKB-SubCell"/>
</dbReference>
<comment type="subcellular location">
    <subcellularLocation>
        <location evidence="1">Nucleus</location>
    </subcellularLocation>
</comment>
<dbReference type="GO" id="GO:0006281">
    <property type="term" value="P:DNA repair"/>
    <property type="evidence" value="ECO:0007669"/>
    <property type="project" value="UniProtKB-KW"/>
</dbReference>
<dbReference type="InterPro" id="IPR014721">
    <property type="entry name" value="Ribsml_uS5_D2-typ_fold_subgr"/>
</dbReference>
<evidence type="ECO:0000313" key="9">
    <source>
        <dbReference type="Proteomes" id="UP001567538"/>
    </source>
</evidence>
<keyword evidence="9" id="KW-1185">Reference proteome</keyword>
<dbReference type="PANTHER" id="PTHR10073">
    <property type="entry name" value="DNA MISMATCH REPAIR PROTEIN MLH, PMS, MUTL"/>
    <property type="match status" value="1"/>
</dbReference>
<organism evidence="8 9">
    <name type="scientific">Salvia divinorum</name>
    <name type="common">Maria pastora</name>
    <name type="synonym">Diviner's sage</name>
    <dbReference type="NCBI Taxonomy" id="28513"/>
    <lineage>
        <taxon>Eukaryota</taxon>
        <taxon>Viridiplantae</taxon>
        <taxon>Streptophyta</taxon>
        <taxon>Embryophyta</taxon>
        <taxon>Tracheophyta</taxon>
        <taxon>Spermatophyta</taxon>
        <taxon>Magnoliopsida</taxon>
        <taxon>eudicotyledons</taxon>
        <taxon>Gunneridae</taxon>
        <taxon>Pentapetalae</taxon>
        <taxon>asterids</taxon>
        <taxon>lamiids</taxon>
        <taxon>Lamiales</taxon>
        <taxon>Lamiaceae</taxon>
        <taxon>Nepetoideae</taxon>
        <taxon>Mentheae</taxon>
        <taxon>Salviinae</taxon>
        <taxon>Salvia</taxon>
        <taxon>Salvia subgen. Calosphace</taxon>
    </lineage>
</organism>
<dbReference type="InterPro" id="IPR002099">
    <property type="entry name" value="MutL/Mlh/PMS"/>
</dbReference>
<dbReference type="PROSITE" id="PS00058">
    <property type="entry name" value="DNA_MISMATCH_REPAIR_1"/>
    <property type="match status" value="1"/>
</dbReference>
<sequence length="715" mass="80111">MELEAQASDRMDTEECTPTPLQRELPVIRRLDEAVVNRIAAGEVIQRPVSAVKELVENSIDAGSTSLTVLVKDGGLKLIQVSDDGHGIRYEDLPILCERHTTSKLSKYEDLQSIKSMGFRGEALASMTYVGHVTVTTITKDQLHGYRATYKDGVMGCEPKACAAVKGTQIMIENLFYNMAARKKTLQNSADDYSKIVDLICRFAIHHTSVSFSCRKHGAARADVQSVSKSSRLDAIRSVYGVSVAQNLLKIEVSDDPSSSSFKMDGFISNSNYIAKKIAMVLFINDRLVECGALKRAIEIVYAATLPKASKPFIYMSIKLPPEHVDVNVHPTKREVTLLNQEIIIEKIQSAMESKLRNSNESRTFREQKVDPLDNSVSTSKAASTPPSSFGTKPQKVPVHKMVRTDSQDPAGRLDAYMQSTQSSQMQRNSCLASMRSSIKERRNSRETADLTSIQELVREIDSSCHTEFLDLVGHCTYLGMADDVFALLQHNTHLYLANVVNLSKELMYQQVLRRFAHFSAIQLSVPAPLWELIMLALKEDELEPEGGEQENLREKIAEMNTKVIKQKTEMLEEYFGIHIDQDELLLCLGNDVNWDDEKACFQTIAGAIANFYAFHPPLLPNPSGESLQFYKRASSGDPEQGSTSHSADDIPEEQLEQDLFSEAERAWSQREWSIQHVLFPSMRLFLKPPTSMATDGTFVKVASLEKLYKIFERC</sequence>
<feature type="region of interest" description="Disordered" evidence="6">
    <location>
        <begin position="633"/>
        <end position="652"/>
    </location>
</feature>
<keyword evidence="3" id="KW-0227">DNA damage</keyword>
<keyword evidence="4" id="KW-0234">DNA repair</keyword>
<keyword evidence="5" id="KW-0539">Nucleus</keyword>
<evidence type="ECO:0000256" key="3">
    <source>
        <dbReference type="ARBA" id="ARBA00022763"/>
    </source>
</evidence>